<dbReference type="InterPro" id="IPR000868">
    <property type="entry name" value="Isochorismatase-like_dom"/>
</dbReference>
<dbReference type="EMBL" id="LAZR01012211">
    <property type="protein sequence ID" value="KKM28008.1"/>
    <property type="molecule type" value="Genomic_DNA"/>
</dbReference>
<reference evidence="9" key="1">
    <citation type="journal article" date="2015" name="Nature">
        <title>Complex archaea that bridge the gap between prokaryotes and eukaryotes.</title>
        <authorList>
            <person name="Spang A."/>
            <person name="Saw J.H."/>
            <person name="Jorgensen S.L."/>
            <person name="Zaremba-Niedzwiedzka K."/>
            <person name="Martijn J."/>
            <person name="Lind A.E."/>
            <person name="van Eijk R."/>
            <person name="Schleper C."/>
            <person name="Guy L."/>
            <person name="Ettema T.J."/>
        </authorList>
    </citation>
    <scope>NUCLEOTIDE SEQUENCE</scope>
</reference>
<evidence type="ECO:0000256" key="7">
    <source>
        <dbReference type="ARBA" id="ARBA00043224"/>
    </source>
</evidence>
<proteinExistence type="inferred from homology"/>
<dbReference type="GO" id="GO:0019363">
    <property type="term" value="P:pyridine nucleotide biosynthetic process"/>
    <property type="evidence" value="ECO:0007669"/>
    <property type="project" value="UniProtKB-KW"/>
</dbReference>
<dbReference type="Pfam" id="PF00857">
    <property type="entry name" value="Isochorismatase"/>
    <property type="match status" value="1"/>
</dbReference>
<feature type="domain" description="Isochorismatase-like" evidence="8">
    <location>
        <begin position="10"/>
        <end position="184"/>
    </location>
</feature>
<dbReference type="Gene3D" id="3.40.50.850">
    <property type="entry name" value="Isochorismatase-like"/>
    <property type="match status" value="1"/>
</dbReference>
<dbReference type="AlphaFoldDB" id="A0A0F9L1E0"/>
<evidence type="ECO:0000259" key="8">
    <source>
        <dbReference type="Pfam" id="PF00857"/>
    </source>
</evidence>
<comment type="pathway">
    <text evidence="5">Cofactor biosynthesis; nicotinate biosynthesis; nicotinate from nicotinamide: step 1/1.</text>
</comment>
<gene>
    <name evidence="9" type="ORF">LCGC14_1568980</name>
</gene>
<dbReference type="SUPFAM" id="SSF52499">
    <property type="entry name" value="Isochorismatase-like hydrolases"/>
    <property type="match status" value="1"/>
</dbReference>
<protein>
    <recommendedName>
        <fullName evidence="6">nicotinamidase</fullName>
        <ecNumber evidence="6">3.5.1.19</ecNumber>
    </recommendedName>
    <alternativeName>
        <fullName evidence="7">Nicotinamide deamidase</fullName>
    </alternativeName>
</protein>
<evidence type="ECO:0000256" key="3">
    <source>
        <dbReference type="ARBA" id="ARBA00022723"/>
    </source>
</evidence>
<sequence length="205" mass="22483">MTKIDRKTDVLIVVDFQNDFITGSLAVPGAESLAPAINKYIEKFRKVVVSRDRHKKGHPSFTDQGGTWPDHCVDGTYGMEIHSGIEFPDTSAVALIDKGWDEEAYSAFEGTNLANMLKEMGAKRLFVCGLATDYCVKATALDAVEKFGGEVFLLGDAIRAVNINPEDGTKAVTEMANKGIKLVTLNLSRQSAWPIERSELENLVE</sequence>
<dbReference type="GO" id="GO:0008936">
    <property type="term" value="F:nicotinamidase activity"/>
    <property type="evidence" value="ECO:0007669"/>
    <property type="project" value="UniProtKB-EC"/>
</dbReference>
<comment type="caution">
    <text evidence="9">The sequence shown here is derived from an EMBL/GenBank/DDBJ whole genome shotgun (WGS) entry which is preliminary data.</text>
</comment>
<evidence type="ECO:0000256" key="2">
    <source>
        <dbReference type="ARBA" id="ARBA00022642"/>
    </source>
</evidence>
<dbReference type="PANTHER" id="PTHR11080">
    <property type="entry name" value="PYRAZINAMIDASE/NICOTINAMIDASE"/>
    <property type="match status" value="1"/>
</dbReference>
<evidence type="ECO:0000256" key="1">
    <source>
        <dbReference type="ARBA" id="ARBA00006336"/>
    </source>
</evidence>
<keyword evidence="4" id="KW-0378">Hydrolase</keyword>
<name>A0A0F9L1E0_9ZZZZ</name>
<keyword evidence="3" id="KW-0479">Metal-binding</keyword>
<dbReference type="EC" id="3.5.1.19" evidence="6"/>
<dbReference type="InterPro" id="IPR052347">
    <property type="entry name" value="Isochorismatase_Nicotinamidase"/>
</dbReference>
<evidence type="ECO:0000256" key="5">
    <source>
        <dbReference type="ARBA" id="ARBA00037900"/>
    </source>
</evidence>
<comment type="similarity">
    <text evidence="1">Belongs to the isochorismatase family.</text>
</comment>
<evidence type="ECO:0000256" key="4">
    <source>
        <dbReference type="ARBA" id="ARBA00022801"/>
    </source>
</evidence>
<evidence type="ECO:0000313" key="9">
    <source>
        <dbReference type="EMBL" id="KKM28008.1"/>
    </source>
</evidence>
<dbReference type="PANTHER" id="PTHR11080:SF2">
    <property type="entry name" value="LD05707P"/>
    <property type="match status" value="1"/>
</dbReference>
<keyword evidence="2" id="KW-0662">Pyridine nucleotide biosynthesis</keyword>
<accession>A0A0F9L1E0</accession>
<dbReference type="GO" id="GO:0046872">
    <property type="term" value="F:metal ion binding"/>
    <property type="evidence" value="ECO:0007669"/>
    <property type="project" value="UniProtKB-KW"/>
</dbReference>
<evidence type="ECO:0000256" key="6">
    <source>
        <dbReference type="ARBA" id="ARBA00039017"/>
    </source>
</evidence>
<organism evidence="9">
    <name type="scientific">marine sediment metagenome</name>
    <dbReference type="NCBI Taxonomy" id="412755"/>
    <lineage>
        <taxon>unclassified sequences</taxon>
        <taxon>metagenomes</taxon>
        <taxon>ecological metagenomes</taxon>
    </lineage>
</organism>
<dbReference type="InterPro" id="IPR036380">
    <property type="entry name" value="Isochorismatase-like_sf"/>
</dbReference>